<reference evidence="2" key="1">
    <citation type="submission" date="2016-06" db="EMBL/GenBank/DDBJ databases">
        <authorList>
            <person name="Xu Y."/>
            <person name="Nagy A."/>
            <person name="Yan X."/>
            <person name="Kim S.W."/>
            <person name="Haley B."/>
            <person name="Liu N.T."/>
            <person name="Nou X."/>
        </authorList>
    </citation>
    <scope>NUCLEOTIDE SEQUENCE [LARGE SCALE GENOMIC DNA]</scope>
    <source>
        <strain evidence="2">ATCC 49129</strain>
    </source>
</reference>
<name>A0A191ZW94_9RALS</name>
<organism evidence="1 2">
    <name type="scientific">Ralstonia insidiosa</name>
    <dbReference type="NCBI Taxonomy" id="190721"/>
    <lineage>
        <taxon>Bacteria</taxon>
        <taxon>Pseudomonadati</taxon>
        <taxon>Pseudomonadota</taxon>
        <taxon>Betaproteobacteria</taxon>
        <taxon>Burkholderiales</taxon>
        <taxon>Burkholderiaceae</taxon>
        <taxon>Ralstonia</taxon>
    </lineage>
</organism>
<evidence type="ECO:0000313" key="1">
    <source>
        <dbReference type="EMBL" id="ANJ72430.1"/>
    </source>
</evidence>
<dbReference type="EMBL" id="CP016022">
    <property type="protein sequence ID" value="ANJ72430.1"/>
    <property type="molecule type" value="Genomic_DNA"/>
</dbReference>
<dbReference type="GeneID" id="61525971"/>
<gene>
    <name evidence="1" type="ORF">A9Y76_08075</name>
</gene>
<dbReference type="OrthoDB" id="6938975at2"/>
<dbReference type="RefSeq" id="WP_064803392.1">
    <property type="nucleotide sequence ID" value="NZ_CP016022.1"/>
</dbReference>
<keyword evidence="2" id="KW-1185">Reference proteome</keyword>
<dbReference type="Proteomes" id="UP000078572">
    <property type="component" value="Chromosome 1"/>
</dbReference>
<dbReference type="AlphaFoldDB" id="A0A191ZW94"/>
<protein>
    <submittedName>
        <fullName evidence="1">Uncharacterized protein</fullName>
    </submittedName>
</protein>
<sequence length="129" mass="14722">MKPTFQERQELRSQFANDVDRMVLCLQATAVTATDDEVVQAWAEYSDDNRAGWLTLPESDETLRQLLIKYLTITRTRLVWRVTGVEATDGTGDFIVPLPSELLEQLGWQIGEELALEQVEPGTVRLRRT</sequence>
<proteinExistence type="predicted"/>
<accession>A0A191ZW94</accession>
<evidence type="ECO:0000313" key="2">
    <source>
        <dbReference type="Proteomes" id="UP000078572"/>
    </source>
</evidence>